<evidence type="ECO:0000313" key="3">
    <source>
        <dbReference type="Proteomes" id="UP001170481"/>
    </source>
</evidence>
<dbReference type="AlphaFoldDB" id="A0AAP4TY36"/>
<dbReference type="PANTHER" id="PTHR11614">
    <property type="entry name" value="PHOSPHOLIPASE-RELATED"/>
    <property type="match status" value="1"/>
</dbReference>
<reference evidence="2" key="1">
    <citation type="submission" date="2023-07" db="EMBL/GenBank/DDBJ databases">
        <title>Genome content predicts the carbon catabolic preferences of heterotrophic bacteria.</title>
        <authorList>
            <person name="Gralka M."/>
        </authorList>
    </citation>
    <scope>NUCLEOTIDE SEQUENCE</scope>
    <source>
        <strain evidence="2">C2R13</strain>
    </source>
</reference>
<dbReference type="InterPro" id="IPR029058">
    <property type="entry name" value="AB_hydrolase_fold"/>
</dbReference>
<dbReference type="Gene3D" id="3.40.50.1820">
    <property type="entry name" value="alpha/beta hydrolase"/>
    <property type="match status" value="1"/>
</dbReference>
<sequence>MPDSSSHAFDFTTFLADKEAWSAPNELVPYRCRDDSSLGCRHYPATGMSGGRSHLILLHGSSADSRYLASLATRLAEAGHHVHTPDLRGHGPAPQRRGDIDHLLQLEEDLEDLILSLELPADARVIVAGHSAGGGLALRFSAAVCQRQRASIPLHGVILLAPYLHHLAPNMRRDSRWAQPRIARMLACALLNRLGIHRLDHIEVLGFNIPPEYRDAHTTDAYSWRLMTGLNPRDYQSDLKALAHHQLPVLALIGEHDEAFHAERLAQCLQPHHPAAQVEVLETIDHLGLATASTTAERITAWLAEQRPDQDDTPG</sequence>
<proteinExistence type="predicted"/>
<evidence type="ECO:0000259" key="1">
    <source>
        <dbReference type="Pfam" id="PF12146"/>
    </source>
</evidence>
<protein>
    <submittedName>
        <fullName evidence="2">Alpha/beta fold hydrolase</fullName>
    </submittedName>
</protein>
<dbReference type="EMBL" id="JAUORK010000006">
    <property type="protein sequence ID" value="MDO6671815.1"/>
    <property type="molecule type" value="Genomic_DNA"/>
</dbReference>
<name>A0AAP4TY36_9GAMM</name>
<comment type="caution">
    <text evidence="2">The sequence shown here is derived from an EMBL/GenBank/DDBJ whole genome shotgun (WGS) entry which is preliminary data.</text>
</comment>
<gene>
    <name evidence="2" type="ORF">Q4535_06735</name>
</gene>
<dbReference type="Proteomes" id="UP001170481">
    <property type="component" value="Unassembled WGS sequence"/>
</dbReference>
<dbReference type="InterPro" id="IPR051044">
    <property type="entry name" value="MAG_DAG_Lipase"/>
</dbReference>
<accession>A0AAP4TY36</accession>
<organism evidence="2 3">
    <name type="scientific">Cobetia amphilecti</name>
    <dbReference type="NCBI Taxonomy" id="1055104"/>
    <lineage>
        <taxon>Bacteria</taxon>
        <taxon>Pseudomonadati</taxon>
        <taxon>Pseudomonadota</taxon>
        <taxon>Gammaproteobacteria</taxon>
        <taxon>Oceanospirillales</taxon>
        <taxon>Halomonadaceae</taxon>
        <taxon>Cobetia</taxon>
    </lineage>
</organism>
<keyword evidence="2" id="KW-0378">Hydrolase</keyword>
<dbReference type="RefSeq" id="WP_303593480.1">
    <property type="nucleotide sequence ID" value="NZ_JAUORK010000006.1"/>
</dbReference>
<dbReference type="Pfam" id="PF12146">
    <property type="entry name" value="Hydrolase_4"/>
    <property type="match status" value="1"/>
</dbReference>
<dbReference type="GO" id="GO:0016787">
    <property type="term" value="F:hydrolase activity"/>
    <property type="evidence" value="ECO:0007669"/>
    <property type="project" value="UniProtKB-KW"/>
</dbReference>
<feature type="domain" description="Serine aminopeptidase S33" evidence="1">
    <location>
        <begin position="53"/>
        <end position="264"/>
    </location>
</feature>
<dbReference type="SUPFAM" id="SSF53474">
    <property type="entry name" value="alpha/beta-Hydrolases"/>
    <property type="match status" value="1"/>
</dbReference>
<evidence type="ECO:0000313" key="2">
    <source>
        <dbReference type="EMBL" id="MDO6671815.1"/>
    </source>
</evidence>
<dbReference type="InterPro" id="IPR022742">
    <property type="entry name" value="Hydrolase_4"/>
</dbReference>